<dbReference type="SUPFAM" id="SSF56219">
    <property type="entry name" value="DNase I-like"/>
    <property type="match status" value="1"/>
</dbReference>
<feature type="transmembrane region" description="Helical" evidence="1">
    <location>
        <begin position="329"/>
        <end position="349"/>
    </location>
</feature>
<feature type="transmembrane region" description="Helical" evidence="1">
    <location>
        <begin position="189"/>
        <end position="209"/>
    </location>
</feature>
<keyword evidence="3" id="KW-0378">Hydrolase</keyword>
<dbReference type="InterPro" id="IPR051916">
    <property type="entry name" value="GPI-anchor_lipid_remodeler"/>
</dbReference>
<proteinExistence type="predicted"/>
<dbReference type="Pfam" id="PF03372">
    <property type="entry name" value="Exo_endo_phos"/>
    <property type="match status" value="1"/>
</dbReference>
<keyword evidence="1" id="KW-0812">Transmembrane</keyword>
<feature type="transmembrane region" description="Helical" evidence="1">
    <location>
        <begin position="146"/>
        <end position="169"/>
    </location>
</feature>
<dbReference type="RefSeq" id="WP_256398242.1">
    <property type="nucleotide sequence ID" value="NZ_JANHJR010000001.1"/>
</dbReference>
<dbReference type="PANTHER" id="PTHR14859:SF1">
    <property type="entry name" value="PGAP2-INTERACTING PROTEIN"/>
    <property type="match status" value="1"/>
</dbReference>
<keyword evidence="1" id="KW-0472">Membrane</keyword>
<protein>
    <submittedName>
        <fullName evidence="3">Endonuclease/exonuclease/phosphatase family protein</fullName>
    </submittedName>
</protein>
<dbReference type="InterPro" id="IPR036691">
    <property type="entry name" value="Endo/exonu/phosph_ase_sf"/>
</dbReference>
<accession>A0ABD6DIU1</accession>
<feature type="domain" description="Endonuclease/exonuclease/phosphatase" evidence="2">
    <location>
        <begin position="411"/>
        <end position="635"/>
    </location>
</feature>
<comment type="caution">
    <text evidence="3">The sequence shown here is derived from an EMBL/GenBank/DDBJ whole genome shotgun (WGS) entry which is preliminary data.</text>
</comment>
<keyword evidence="1" id="KW-1133">Transmembrane helix</keyword>
<dbReference type="AlphaFoldDB" id="A0ABD6DIU1"/>
<dbReference type="EMBL" id="JBHUDO010000002">
    <property type="protein sequence ID" value="MFD1646234.1"/>
    <property type="molecule type" value="Genomic_DNA"/>
</dbReference>
<evidence type="ECO:0000259" key="2">
    <source>
        <dbReference type="Pfam" id="PF03372"/>
    </source>
</evidence>
<keyword evidence="4" id="KW-1185">Reference proteome</keyword>
<dbReference type="InterPro" id="IPR005135">
    <property type="entry name" value="Endo/exonuclease/phosphatase"/>
</dbReference>
<evidence type="ECO:0000256" key="1">
    <source>
        <dbReference type="SAM" id="Phobius"/>
    </source>
</evidence>
<dbReference type="Gene3D" id="3.60.10.10">
    <property type="entry name" value="Endonuclease/exonuclease/phosphatase"/>
    <property type="match status" value="1"/>
</dbReference>
<feature type="transmembrane region" description="Helical" evidence="1">
    <location>
        <begin position="74"/>
        <end position="91"/>
    </location>
</feature>
<evidence type="ECO:0000313" key="3">
    <source>
        <dbReference type="EMBL" id="MFD1646234.1"/>
    </source>
</evidence>
<dbReference type="GO" id="GO:0004519">
    <property type="term" value="F:endonuclease activity"/>
    <property type="evidence" value="ECO:0007669"/>
    <property type="project" value="UniProtKB-KW"/>
</dbReference>
<feature type="transmembrane region" description="Helical" evidence="1">
    <location>
        <begin position="42"/>
        <end position="62"/>
    </location>
</feature>
<feature type="transmembrane region" description="Helical" evidence="1">
    <location>
        <begin position="215"/>
        <end position="232"/>
    </location>
</feature>
<feature type="transmembrane region" description="Helical" evidence="1">
    <location>
        <begin position="123"/>
        <end position="140"/>
    </location>
</feature>
<feature type="transmembrane region" description="Helical" evidence="1">
    <location>
        <begin position="239"/>
        <end position="258"/>
    </location>
</feature>
<dbReference type="Proteomes" id="UP001597034">
    <property type="component" value="Unassembled WGS sequence"/>
</dbReference>
<feature type="transmembrane region" description="Helical" evidence="1">
    <location>
        <begin position="97"/>
        <end position="116"/>
    </location>
</feature>
<gene>
    <name evidence="3" type="ORF">ACFSBL_11120</name>
</gene>
<keyword evidence="3" id="KW-0540">Nuclease</keyword>
<evidence type="ECO:0000313" key="4">
    <source>
        <dbReference type="Proteomes" id="UP001597034"/>
    </source>
</evidence>
<organism evidence="3 4">
    <name type="scientific">Haloarchaeobius litoreus</name>
    <dbReference type="NCBI Taxonomy" id="755306"/>
    <lineage>
        <taxon>Archaea</taxon>
        <taxon>Methanobacteriati</taxon>
        <taxon>Methanobacteriota</taxon>
        <taxon>Stenosarchaea group</taxon>
        <taxon>Halobacteria</taxon>
        <taxon>Halobacteriales</taxon>
        <taxon>Halorubellaceae</taxon>
        <taxon>Haloarchaeobius</taxon>
    </lineage>
</organism>
<name>A0ABD6DIU1_9EURY</name>
<feature type="transmembrane region" description="Helical" evidence="1">
    <location>
        <begin position="294"/>
        <end position="317"/>
    </location>
</feature>
<reference evidence="3 4" key="1">
    <citation type="journal article" date="2019" name="Int. J. Syst. Evol. Microbiol.">
        <title>The Global Catalogue of Microorganisms (GCM) 10K type strain sequencing project: providing services to taxonomists for standard genome sequencing and annotation.</title>
        <authorList>
            <consortium name="The Broad Institute Genomics Platform"/>
            <consortium name="The Broad Institute Genome Sequencing Center for Infectious Disease"/>
            <person name="Wu L."/>
            <person name="Ma J."/>
        </authorList>
    </citation>
    <scope>NUCLEOTIDE SEQUENCE [LARGE SCALE GENOMIC DNA]</scope>
    <source>
        <strain evidence="3 4">CGMCC 1.10390</strain>
    </source>
</reference>
<dbReference type="PANTHER" id="PTHR14859">
    <property type="entry name" value="CALCOFLUOR WHITE HYPERSENSITIVE PROTEIN PRECURSOR"/>
    <property type="match status" value="1"/>
</dbReference>
<keyword evidence="3" id="KW-0255">Endonuclease</keyword>
<sequence length="649" mass="66153">MTGPFGRSTTRVALLVAAVVVVAVAAFEQAVSRLYLLNFSTAGPNASAALAVLLVSAPVVGLASSLPDRARTRASTGGALAVPVLLAVALLGSPVTAAVAASTVGAVTLLLLVAVLVRRPATVTPGAALGLLAVVLHRSLLDGTPLYATTAGRVVLFGLALCVAGGWFVRPRHEDTPPSFDADVAPLALFLFVEAAFLGAPGAVATWGLTSPTTATAAAAAGLALAGGLVALRGPPARVTLPVLAGGLVLAVADLLWLGLTAGAAVGVAQACVVGLLARGAADARSSCWRWGPAAMGQLFAVVLLFLFISSLNWAYMPAPLDSLTRGRSGLFLLALSATVPAAVALTAWGARAAAANAPAPDSAGTDLAPVDGDRRTALLAVGGALAGVGSVALPDRRGPASAEARPLTVATYNVHQFLAPDGDYNLEAVARVLRETDAGIVGLQESEGNRLTSGTVDGVRWLADELGYYHDYGAPTSAASYGVALLSAWPVRDTEVVSLPTHDSPRRLSMRSVVETPAGEVPVVCTHFQTQQGDDPDAVAVQGEAAERVVELAGDDPRTVLLGDFNVTPGDDPAYRVLADEFTDAWPAAAARSPSDGGTYPADEPVERIDHVWTGDEWSVRSAATHGGWDASDHRAVSAVLEDPDQSV</sequence>